<name>A0A240U8J8_9BURK</name>
<dbReference type="PANTHER" id="PTHR43736:SF1">
    <property type="entry name" value="DIHYDRONEOPTERIN TRIPHOSPHATE DIPHOSPHATASE"/>
    <property type="match status" value="1"/>
</dbReference>
<keyword evidence="3" id="KW-1185">Reference proteome</keyword>
<dbReference type="PROSITE" id="PS51462">
    <property type="entry name" value="NUDIX"/>
    <property type="match status" value="1"/>
</dbReference>
<organism evidence="2 3">
    <name type="scientific">Acidovorax carolinensis</name>
    <dbReference type="NCBI Taxonomy" id="553814"/>
    <lineage>
        <taxon>Bacteria</taxon>
        <taxon>Pseudomonadati</taxon>
        <taxon>Pseudomonadota</taxon>
        <taxon>Betaproteobacteria</taxon>
        <taxon>Burkholderiales</taxon>
        <taxon>Comamonadaceae</taxon>
        <taxon>Acidovorax</taxon>
    </lineage>
</organism>
<dbReference type="KEGG" id="acin:CBP34_15640"/>
<gene>
    <name evidence="2" type="ORF">CBP34_15640</name>
</gene>
<sequence>MAPQAFKIPQSVLVVIHTPALQVLLIRRTVDAPDGQAFWQSVTGSKDSAQENWHETAVREVLEETGLRADAPGCMLRDWGLENRYDIYPEWLHRYAPGVRRNTERLFGLQVPAAVPVVLSPREHAAWAWWPWREAADRCFSPSNAEAILLLPQFVSS</sequence>
<evidence type="ECO:0000259" key="1">
    <source>
        <dbReference type="PROSITE" id="PS51462"/>
    </source>
</evidence>
<dbReference type="SUPFAM" id="SSF55811">
    <property type="entry name" value="Nudix"/>
    <property type="match status" value="1"/>
</dbReference>
<dbReference type="Proteomes" id="UP000194432">
    <property type="component" value="Chromosome 1"/>
</dbReference>
<dbReference type="CDD" id="cd04664">
    <property type="entry name" value="NUDIX_DHNTPase_like"/>
    <property type="match status" value="1"/>
</dbReference>
<dbReference type="AlphaFoldDB" id="A0A240U8J8"/>
<dbReference type="PANTHER" id="PTHR43736">
    <property type="entry name" value="ADP-RIBOSE PYROPHOSPHATASE"/>
    <property type="match status" value="1"/>
</dbReference>
<proteinExistence type="predicted"/>
<dbReference type="EMBL" id="CP021361">
    <property type="protein sequence ID" value="ART53721.1"/>
    <property type="molecule type" value="Genomic_DNA"/>
</dbReference>
<evidence type="ECO:0000313" key="3">
    <source>
        <dbReference type="Proteomes" id="UP000194432"/>
    </source>
</evidence>
<dbReference type="Gene3D" id="3.90.79.10">
    <property type="entry name" value="Nucleoside Triphosphate Pyrophosphohydrolase"/>
    <property type="match status" value="1"/>
</dbReference>
<dbReference type="GO" id="GO:0003824">
    <property type="term" value="F:catalytic activity"/>
    <property type="evidence" value="ECO:0007669"/>
    <property type="project" value="UniProtKB-ARBA"/>
</dbReference>
<feature type="domain" description="Nudix hydrolase" evidence="1">
    <location>
        <begin position="7"/>
        <end position="152"/>
    </location>
</feature>
<accession>A0A240U8J8</accession>
<dbReference type="NCBIfam" id="NF006961">
    <property type="entry name" value="PRK09438.1"/>
    <property type="match status" value="1"/>
</dbReference>
<dbReference type="InterPro" id="IPR000086">
    <property type="entry name" value="NUDIX_hydrolase_dom"/>
</dbReference>
<evidence type="ECO:0000313" key="2">
    <source>
        <dbReference type="EMBL" id="ART53721.1"/>
    </source>
</evidence>
<dbReference type="InterPro" id="IPR015797">
    <property type="entry name" value="NUDIX_hydrolase-like_dom_sf"/>
</dbReference>
<protein>
    <submittedName>
        <fullName evidence="2">Dihydroneopterin triphosphate diphosphatase</fullName>
    </submittedName>
</protein>
<reference evidence="2 3" key="1">
    <citation type="submission" date="2017-05" db="EMBL/GenBank/DDBJ databases">
        <title>Polyphasic characterization of four soil-derived phenanthrene-degrading Acidovorax strains and proposal of Acidovorax phenanthrenivorans sp. nov.</title>
        <authorList>
            <person name="Singleton D.R."/>
            <person name="Lee J."/>
            <person name="Dickey A.N."/>
            <person name="Stroud A."/>
            <person name="Scholl E.H."/>
            <person name="Wright F.A."/>
            <person name="Aitken M.D."/>
        </authorList>
    </citation>
    <scope>NUCLEOTIDE SEQUENCE [LARGE SCALE GENOMIC DNA]</scope>
    <source>
        <strain evidence="2">NA3</strain>
    </source>
</reference>
<dbReference type="Pfam" id="PF00293">
    <property type="entry name" value="NUDIX"/>
    <property type="match status" value="1"/>
</dbReference>